<dbReference type="NCBIfam" id="TIGR03696">
    <property type="entry name" value="Rhs_assc_core"/>
    <property type="match status" value="1"/>
</dbReference>
<name>A0ABZ2YJW0_9BACT</name>
<dbReference type="EMBL" id="CP149822">
    <property type="protein sequence ID" value="WZN40020.1"/>
    <property type="molecule type" value="Genomic_DNA"/>
</dbReference>
<dbReference type="InterPro" id="IPR022385">
    <property type="entry name" value="Rhs_assc_core"/>
</dbReference>
<dbReference type="SUPFAM" id="SSF53474">
    <property type="entry name" value="alpha/beta-Hydrolases"/>
    <property type="match status" value="1"/>
</dbReference>
<organism evidence="1 2">
    <name type="scientific">Chitinophaga pollutisoli</name>
    <dbReference type="NCBI Taxonomy" id="3133966"/>
    <lineage>
        <taxon>Bacteria</taxon>
        <taxon>Pseudomonadati</taxon>
        <taxon>Bacteroidota</taxon>
        <taxon>Chitinophagia</taxon>
        <taxon>Chitinophagales</taxon>
        <taxon>Chitinophagaceae</taxon>
        <taxon>Chitinophaga</taxon>
    </lineage>
</organism>
<dbReference type="PANTHER" id="PTHR32305">
    <property type="match status" value="1"/>
</dbReference>
<gene>
    <name evidence="1" type="ORF">WJU16_18745</name>
</gene>
<keyword evidence="2" id="KW-1185">Reference proteome</keyword>
<dbReference type="InterPro" id="IPR050708">
    <property type="entry name" value="T6SS_VgrG/RHS"/>
</dbReference>
<dbReference type="Gene3D" id="2.180.10.10">
    <property type="entry name" value="RHS repeat-associated core"/>
    <property type="match status" value="1"/>
</dbReference>
<evidence type="ECO:0000313" key="1">
    <source>
        <dbReference type="EMBL" id="WZN40020.1"/>
    </source>
</evidence>
<dbReference type="InterPro" id="IPR029058">
    <property type="entry name" value="AB_hydrolase_fold"/>
</dbReference>
<proteinExistence type="predicted"/>
<reference evidence="2" key="1">
    <citation type="submission" date="2024-03" db="EMBL/GenBank/DDBJ databases">
        <title>Chitinophaga horti sp. nov., isolated from garden soil.</title>
        <authorList>
            <person name="Lee D.S."/>
            <person name="Han D.M."/>
            <person name="Baek J.H."/>
            <person name="Choi D.G."/>
            <person name="Jeon J.H."/>
            <person name="Jeon C.O."/>
        </authorList>
    </citation>
    <scope>NUCLEOTIDE SEQUENCE [LARGE SCALE GENOMIC DNA]</scope>
    <source>
        <strain evidence="2">GPA1</strain>
    </source>
</reference>
<evidence type="ECO:0000313" key="2">
    <source>
        <dbReference type="Proteomes" id="UP001485459"/>
    </source>
</evidence>
<sequence length="536" mass="59721">MANTAAARLNGKDPKRRVGPALVLKVMPGDTLQAAVKAFYQQQVGVSPASVAPLQDMVHAVLGAFGSAGIAVAGKNGGAVEWQSPFSNKGTAEGWQRLLQKETAKPDARRPRAFLHFLLFDEQLDLVTAHSYVKQVSAAPGVLQVIGEGPSVMKRSGYLYVFLSNESQQDVYFDDLTVSMRHGPVVEETHYYPYGLVMPGISVKALRKPGNNVLFNGKVLQQIEGNGVVDLEWYDYGARMFDPQLGRWLSPDKLSEQYESVSPYAYALNDPVNAIDPDGNLIIFVNGFMIHQWMAQDHRLTIRTAHRSLVDRGTYLTEFTQQRNPNFRPYPGERTFAEGAPTYLGKPFQYWGNIDDVIMQGHNDKNARYISASADNASQAHERYADGAMAARRLIRQLDSKQIPLASDETIKIVGHSQGAAFAAGMVSVLSKHAKYSSRLEIAYYIAPHQPGDFLHSAKVKGQQWSTFHDWVTDGWNFIHLFNGGSKNQKIEGVGETNYKLRDPWVEGMGGHYVETYLQNIIQYFQDLGIQVNVYQ</sequence>
<accession>A0ABZ2YJW0</accession>
<dbReference type="RefSeq" id="WP_341834962.1">
    <property type="nucleotide sequence ID" value="NZ_CP149822.1"/>
</dbReference>
<protein>
    <submittedName>
        <fullName evidence="1">RHS repeat-associated core domain-containing protein</fullName>
    </submittedName>
</protein>
<dbReference type="Proteomes" id="UP001485459">
    <property type="component" value="Chromosome"/>
</dbReference>
<dbReference type="PANTHER" id="PTHR32305:SF15">
    <property type="entry name" value="PROTEIN RHSA-RELATED"/>
    <property type="match status" value="1"/>
</dbReference>